<evidence type="ECO:0000259" key="1">
    <source>
        <dbReference type="Pfam" id="PF10644"/>
    </source>
</evidence>
<organism evidence="2">
    <name type="scientific">Glycine soja</name>
    <name type="common">Wild soybean</name>
    <dbReference type="NCBI Taxonomy" id="3848"/>
    <lineage>
        <taxon>Eukaryota</taxon>
        <taxon>Viridiplantae</taxon>
        <taxon>Streptophyta</taxon>
        <taxon>Embryophyta</taxon>
        <taxon>Tracheophyta</taxon>
        <taxon>Spermatophyta</taxon>
        <taxon>Magnoliopsida</taxon>
        <taxon>eudicotyledons</taxon>
        <taxon>Gunneridae</taxon>
        <taxon>Pentapetalae</taxon>
        <taxon>rosids</taxon>
        <taxon>fabids</taxon>
        <taxon>Fabales</taxon>
        <taxon>Fabaceae</taxon>
        <taxon>Papilionoideae</taxon>
        <taxon>50 kb inversion clade</taxon>
        <taxon>NPAAA clade</taxon>
        <taxon>indigoferoid/millettioid clade</taxon>
        <taxon>Phaseoleae</taxon>
        <taxon>Glycine</taxon>
        <taxon>Glycine subgen. Soja</taxon>
    </lineage>
</organism>
<evidence type="ECO:0000313" key="2">
    <source>
        <dbReference type="EMBL" id="KHN11025.1"/>
    </source>
</evidence>
<dbReference type="InterPro" id="IPR019605">
    <property type="entry name" value="Misato_II_tubulin-like"/>
</dbReference>
<reference evidence="2" key="1">
    <citation type="submission" date="2014-07" db="EMBL/GenBank/DDBJ databases">
        <title>Identification of a novel salt tolerance gene in wild soybean by whole-genome sequencing.</title>
        <authorList>
            <person name="Lam H.-M."/>
            <person name="Qi X."/>
            <person name="Li M.-W."/>
            <person name="Liu X."/>
            <person name="Xie M."/>
            <person name="Ni M."/>
            <person name="Xu X."/>
        </authorList>
    </citation>
    <scope>NUCLEOTIDE SEQUENCE [LARGE SCALE GENOMIC DNA]</scope>
    <source>
        <tissue evidence="2">Root</tissue>
    </source>
</reference>
<feature type="domain" description="Misato Segment II tubulin-like" evidence="1">
    <location>
        <begin position="2"/>
        <end position="29"/>
    </location>
</feature>
<dbReference type="AlphaFoldDB" id="A0A0B2PPJ7"/>
<protein>
    <recommendedName>
        <fullName evidence="1">Misato Segment II tubulin-like domain-containing protein</fullName>
    </recommendedName>
</protein>
<accession>A0A0B2PPJ7</accession>
<name>A0A0B2PPJ7_GLYSO</name>
<dbReference type="SUPFAM" id="SSF52490">
    <property type="entry name" value="Tubulin nucleotide-binding domain-like"/>
    <property type="match status" value="1"/>
</dbReference>
<proteinExistence type="predicted"/>
<dbReference type="Proteomes" id="UP000053555">
    <property type="component" value="Unassembled WGS sequence"/>
</dbReference>
<sequence length="83" mass="9813">MKEIVTVQVGDFANFVGSHFWNFQRCTMAITVKLIMRAIIELVVAVQVAVKRRQLFPNNILRSMEEEYEEDMERVVSFLVQYR</sequence>
<dbReference type="Pfam" id="PF10644">
    <property type="entry name" value="Misat_Tub_SegII"/>
    <property type="match status" value="1"/>
</dbReference>
<gene>
    <name evidence="2" type="ORF">glysoja_044047</name>
</gene>
<dbReference type="InterPro" id="IPR036525">
    <property type="entry name" value="Tubulin/FtsZ_GTPase_sf"/>
</dbReference>
<dbReference type="EMBL" id="KN664051">
    <property type="protein sequence ID" value="KHN11025.1"/>
    <property type="molecule type" value="Genomic_DNA"/>
</dbReference>